<accession>A0A9P4Y7L3</accession>
<organism evidence="2 3">
    <name type="scientific">Cryphonectria parasitica (strain ATCC 38755 / EP155)</name>
    <dbReference type="NCBI Taxonomy" id="660469"/>
    <lineage>
        <taxon>Eukaryota</taxon>
        <taxon>Fungi</taxon>
        <taxon>Dikarya</taxon>
        <taxon>Ascomycota</taxon>
        <taxon>Pezizomycotina</taxon>
        <taxon>Sordariomycetes</taxon>
        <taxon>Sordariomycetidae</taxon>
        <taxon>Diaporthales</taxon>
        <taxon>Cryphonectriaceae</taxon>
        <taxon>Cryphonectria-Endothia species complex</taxon>
        <taxon>Cryphonectria</taxon>
    </lineage>
</organism>
<evidence type="ECO:0000313" key="2">
    <source>
        <dbReference type="EMBL" id="KAF3768397.1"/>
    </source>
</evidence>
<dbReference type="OrthoDB" id="4777221at2759"/>
<protein>
    <submittedName>
        <fullName evidence="2">Uncharacterized protein</fullName>
    </submittedName>
</protein>
<dbReference type="GeneID" id="63833342"/>
<dbReference type="RefSeq" id="XP_040779358.1">
    <property type="nucleotide sequence ID" value="XM_040916213.1"/>
</dbReference>
<name>A0A9P4Y7L3_CRYP1</name>
<gene>
    <name evidence="2" type="ORF">M406DRAFT_243406</name>
</gene>
<dbReference type="EMBL" id="MU032345">
    <property type="protein sequence ID" value="KAF3768397.1"/>
    <property type="molecule type" value="Genomic_DNA"/>
</dbReference>
<feature type="non-terminal residue" evidence="2">
    <location>
        <position position="113"/>
    </location>
</feature>
<feature type="non-terminal residue" evidence="2">
    <location>
        <position position="1"/>
    </location>
</feature>
<proteinExistence type="predicted"/>
<dbReference type="Proteomes" id="UP000803844">
    <property type="component" value="Unassembled WGS sequence"/>
</dbReference>
<dbReference type="AlphaFoldDB" id="A0A9P4Y7L3"/>
<feature type="coiled-coil region" evidence="1">
    <location>
        <begin position="34"/>
        <end position="61"/>
    </location>
</feature>
<keyword evidence="1" id="KW-0175">Coiled coil</keyword>
<evidence type="ECO:0000313" key="3">
    <source>
        <dbReference type="Proteomes" id="UP000803844"/>
    </source>
</evidence>
<keyword evidence="3" id="KW-1185">Reference proteome</keyword>
<reference evidence="2" key="1">
    <citation type="journal article" date="2020" name="Phytopathology">
        <title>Genome sequence of the chestnut blight fungus Cryphonectria parasitica EP155: A fundamental resource for an archetypical invasive plant pathogen.</title>
        <authorList>
            <person name="Crouch J.A."/>
            <person name="Dawe A."/>
            <person name="Aerts A."/>
            <person name="Barry K."/>
            <person name="Churchill A.C.L."/>
            <person name="Grimwood J."/>
            <person name="Hillman B."/>
            <person name="Milgroom M.G."/>
            <person name="Pangilinan J."/>
            <person name="Smith M."/>
            <person name="Salamov A."/>
            <person name="Schmutz J."/>
            <person name="Yadav J."/>
            <person name="Grigoriev I.V."/>
            <person name="Nuss D."/>
        </authorList>
    </citation>
    <scope>NUCLEOTIDE SEQUENCE</scope>
    <source>
        <strain evidence="2">EP155</strain>
    </source>
</reference>
<evidence type="ECO:0000256" key="1">
    <source>
        <dbReference type="SAM" id="Coils"/>
    </source>
</evidence>
<comment type="caution">
    <text evidence="2">The sequence shown here is derived from an EMBL/GenBank/DDBJ whole genome shotgun (WGS) entry which is preliminary data.</text>
</comment>
<sequence length="113" mass="12843">ARCFASEEDSLRCMECIKYKHGNCNMHGLLPSQVEKIVAQHSAAEAALDNAEEELERAIAKVCWLRKQRKLWAEKIACAVHRSLNTIEELDCVEAEKLAREQQARIPVDLLPE</sequence>